<dbReference type="InterPro" id="IPR004398">
    <property type="entry name" value="RNA_MeTrfase_RsmD"/>
</dbReference>
<dbReference type="GO" id="GO:0031167">
    <property type="term" value="P:rRNA methylation"/>
    <property type="evidence" value="ECO:0007669"/>
    <property type="project" value="InterPro"/>
</dbReference>
<dbReference type="InterPro" id="IPR029063">
    <property type="entry name" value="SAM-dependent_MTases_sf"/>
</dbReference>
<dbReference type="Proteomes" id="UP000195975">
    <property type="component" value="Unassembled WGS sequence"/>
</dbReference>
<dbReference type="RefSeq" id="WP_008145933.1">
    <property type="nucleotide sequence ID" value="NZ_CAJLBM010000017.1"/>
</dbReference>
<comment type="caution">
    <text evidence="3">The sequence shown here is derived from an EMBL/GenBank/DDBJ whole genome shotgun (WGS) entry which is preliminary data.</text>
</comment>
<dbReference type="InterPro" id="IPR002052">
    <property type="entry name" value="DNA_methylase_N6_adenine_CS"/>
</dbReference>
<dbReference type="PIRSF" id="PIRSF004553">
    <property type="entry name" value="CHP00095"/>
    <property type="match status" value="1"/>
</dbReference>
<evidence type="ECO:0000256" key="1">
    <source>
        <dbReference type="ARBA" id="ARBA00022603"/>
    </source>
</evidence>
<dbReference type="CDD" id="cd02440">
    <property type="entry name" value="AdoMet_MTases"/>
    <property type="match status" value="1"/>
</dbReference>
<gene>
    <name evidence="3" type="ORF">B5F96_15880</name>
</gene>
<dbReference type="PANTHER" id="PTHR43542:SF1">
    <property type="entry name" value="METHYLTRANSFERASE"/>
    <property type="match status" value="1"/>
</dbReference>
<keyword evidence="1" id="KW-0489">Methyltransferase</keyword>
<sequence length="189" mass="21528">MRIISGIYGRRRFDVPSTFSARPTTDFAKENIFNVISNHIDLEGLDALDLFAGTGSISFELLSRECRSVTAVEKNNAHASFIAKVAKELKTDSLTLIRGDVFRYLHSAPARHFDFIFADPPYALKELPEVPELVFERDLLRDGGIFVMEHPKTNDFSGLPYFYQHRVYGSVNFSIFIKEDIKEEEKTDA</sequence>
<dbReference type="PROSITE" id="PS00092">
    <property type="entry name" value="N6_MTASE"/>
    <property type="match status" value="1"/>
</dbReference>
<dbReference type="PANTHER" id="PTHR43542">
    <property type="entry name" value="METHYLTRANSFERASE"/>
    <property type="match status" value="1"/>
</dbReference>
<keyword evidence="2" id="KW-0808">Transferase</keyword>
<dbReference type="GeneID" id="93409246"/>
<accession>A0A9Q5X6Y3</accession>
<dbReference type="AlphaFoldDB" id="A0A9Q5X6Y3"/>
<dbReference type="GO" id="GO:0003676">
    <property type="term" value="F:nucleic acid binding"/>
    <property type="evidence" value="ECO:0007669"/>
    <property type="project" value="InterPro"/>
</dbReference>
<evidence type="ECO:0000313" key="3">
    <source>
        <dbReference type="EMBL" id="OUO03411.1"/>
    </source>
</evidence>
<evidence type="ECO:0000256" key="2">
    <source>
        <dbReference type="ARBA" id="ARBA00022679"/>
    </source>
</evidence>
<dbReference type="Gene3D" id="3.40.50.150">
    <property type="entry name" value="Vaccinia Virus protein VP39"/>
    <property type="match status" value="1"/>
</dbReference>
<dbReference type="GO" id="GO:0008168">
    <property type="term" value="F:methyltransferase activity"/>
    <property type="evidence" value="ECO:0007669"/>
    <property type="project" value="UniProtKB-KW"/>
</dbReference>
<reference evidence="4" key="1">
    <citation type="submission" date="2017-04" db="EMBL/GenBank/DDBJ databases">
        <title>Function of individual gut microbiota members based on whole genome sequencing of pure cultures obtained from chicken caecum.</title>
        <authorList>
            <person name="Medvecky M."/>
            <person name="Cejkova D."/>
            <person name="Polansky O."/>
            <person name="Karasova D."/>
            <person name="Kubasova T."/>
            <person name="Cizek A."/>
            <person name="Rychlik I."/>
        </authorList>
    </citation>
    <scope>NUCLEOTIDE SEQUENCE [LARGE SCALE GENOMIC DNA]</scope>
    <source>
        <strain evidence="4">An42</strain>
    </source>
</reference>
<organism evidence="3 4">
    <name type="scientific">Parabacteroides johnsonii</name>
    <dbReference type="NCBI Taxonomy" id="387661"/>
    <lineage>
        <taxon>Bacteria</taxon>
        <taxon>Pseudomonadati</taxon>
        <taxon>Bacteroidota</taxon>
        <taxon>Bacteroidia</taxon>
        <taxon>Bacteroidales</taxon>
        <taxon>Tannerellaceae</taxon>
        <taxon>Parabacteroides</taxon>
    </lineage>
</organism>
<dbReference type="EMBL" id="NFIJ01000023">
    <property type="protein sequence ID" value="OUO03411.1"/>
    <property type="molecule type" value="Genomic_DNA"/>
</dbReference>
<dbReference type="SUPFAM" id="SSF53335">
    <property type="entry name" value="S-adenosyl-L-methionine-dependent methyltransferases"/>
    <property type="match status" value="1"/>
</dbReference>
<dbReference type="Pfam" id="PF03602">
    <property type="entry name" value="Cons_hypoth95"/>
    <property type="match status" value="1"/>
</dbReference>
<dbReference type="NCBIfam" id="TIGR00095">
    <property type="entry name" value="16S rRNA (guanine(966)-N(2))-methyltransferase RsmD"/>
    <property type="match status" value="1"/>
</dbReference>
<protein>
    <submittedName>
        <fullName evidence="3">16S rRNA (Guanine(966)-N(2))-methyltransferase RsmD</fullName>
    </submittedName>
</protein>
<name>A0A9Q5X6Y3_9BACT</name>
<proteinExistence type="predicted"/>
<evidence type="ECO:0000313" key="4">
    <source>
        <dbReference type="Proteomes" id="UP000195975"/>
    </source>
</evidence>